<dbReference type="PANTHER" id="PTHR33146">
    <property type="entry name" value="ENDONUCLEASE 4"/>
    <property type="match status" value="1"/>
</dbReference>
<dbReference type="PANTHER" id="PTHR33146:SF29">
    <property type="entry name" value="S1_P1 NUCLEASE"/>
    <property type="match status" value="1"/>
</dbReference>
<proteinExistence type="inferred from homology"/>
<dbReference type="EMBL" id="KL197737">
    <property type="protein sequence ID" value="KDQ52794.1"/>
    <property type="molecule type" value="Genomic_DNA"/>
</dbReference>
<evidence type="ECO:0000256" key="2">
    <source>
        <dbReference type="ARBA" id="ARBA00022722"/>
    </source>
</evidence>
<dbReference type="GO" id="GO:0006308">
    <property type="term" value="P:DNA catabolic process"/>
    <property type="evidence" value="ECO:0007669"/>
    <property type="project" value="InterPro"/>
</dbReference>
<evidence type="ECO:0000256" key="7">
    <source>
        <dbReference type="ARBA" id="ARBA00023180"/>
    </source>
</evidence>
<evidence type="ECO:0000256" key="3">
    <source>
        <dbReference type="ARBA" id="ARBA00022723"/>
    </source>
</evidence>
<evidence type="ECO:0000256" key="5">
    <source>
        <dbReference type="ARBA" id="ARBA00022801"/>
    </source>
</evidence>
<dbReference type="InParanoid" id="A0A067PDD3"/>
<keyword evidence="2" id="KW-0540">Nuclease</keyword>
<dbReference type="SUPFAM" id="SSF48537">
    <property type="entry name" value="Phospholipase C/P1 nuclease"/>
    <property type="match status" value="1"/>
</dbReference>
<comment type="similarity">
    <text evidence="1">Belongs to the nuclease type I family.</text>
</comment>
<dbReference type="STRING" id="933084.A0A067PDD3"/>
<dbReference type="Pfam" id="PF02265">
    <property type="entry name" value="S1-P1_nuclease"/>
    <property type="match status" value="1"/>
</dbReference>
<accession>A0A067PDD3</accession>
<dbReference type="GO" id="GO:0003676">
    <property type="term" value="F:nucleic acid binding"/>
    <property type="evidence" value="ECO:0007669"/>
    <property type="project" value="InterPro"/>
</dbReference>
<dbReference type="HOGENOM" id="CLU_044365_2_0_1"/>
<keyword evidence="8" id="KW-0732">Signal</keyword>
<evidence type="ECO:0000313" key="10">
    <source>
        <dbReference type="Proteomes" id="UP000027265"/>
    </source>
</evidence>
<keyword evidence="6" id="KW-1015">Disulfide bond</keyword>
<organism evidence="9 10">
    <name type="scientific">Jaapia argillacea MUCL 33604</name>
    <dbReference type="NCBI Taxonomy" id="933084"/>
    <lineage>
        <taxon>Eukaryota</taxon>
        <taxon>Fungi</taxon>
        <taxon>Dikarya</taxon>
        <taxon>Basidiomycota</taxon>
        <taxon>Agaricomycotina</taxon>
        <taxon>Agaricomycetes</taxon>
        <taxon>Agaricomycetidae</taxon>
        <taxon>Jaapiales</taxon>
        <taxon>Jaapiaceae</taxon>
        <taxon>Jaapia</taxon>
    </lineage>
</organism>
<keyword evidence="3" id="KW-0479">Metal-binding</keyword>
<dbReference type="AlphaFoldDB" id="A0A067PDD3"/>
<keyword evidence="10" id="KW-1185">Reference proteome</keyword>
<feature type="signal peptide" evidence="8">
    <location>
        <begin position="1"/>
        <end position="20"/>
    </location>
</feature>
<keyword evidence="4" id="KW-0255">Endonuclease</keyword>
<evidence type="ECO:0000256" key="4">
    <source>
        <dbReference type="ARBA" id="ARBA00022759"/>
    </source>
</evidence>
<dbReference type="InterPro" id="IPR003154">
    <property type="entry name" value="S1/P1nuclease"/>
</dbReference>
<keyword evidence="7" id="KW-0325">Glycoprotein</keyword>
<dbReference type="GO" id="GO:0016788">
    <property type="term" value="F:hydrolase activity, acting on ester bonds"/>
    <property type="evidence" value="ECO:0007669"/>
    <property type="project" value="InterPro"/>
</dbReference>
<evidence type="ECO:0000256" key="8">
    <source>
        <dbReference type="SAM" id="SignalP"/>
    </source>
</evidence>
<dbReference type="GO" id="GO:0004519">
    <property type="term" value="F:endonuclease activity"/>
    <property type="evidence" value="ECO:0007669"/>
    <property type="project" value="UniProtKB-KW"/>
</dbReference>
<evidence type="ECO:0000256" key="1">
    <source>
        <dbReference type="ARBA" id="ARBA00009547"/>
    </source>
</evidence>
<dbReference type="InterPro" id="IPR008947">
    <property type="entry name" value="PLipase_C/P1_nuclease_dom_sf"/>
</dbReference>
<sequence length="389" mass="42871">MRLASLSVPVLLGLSVPVVAWGPEGHQIVATIAQIHLFPSTLSTICSLLNPSSSSPTISCDLAPLATWADEIKVNSTWNWAAPLHYVGAWDDHPGDTCVFPGPGGWNGNKNVNVLGGVRNVSGILEEWVERGSGRGRAQEALRFLVHFLGDMHQPLHLTGLNRGGNGVKVTFDGIPTNLHSVWDDSLINQTIHSLPPNYTNPLPYPRIERVLHGASYDGYVRRLFWEGLFGGRWEEEEVDAWFECPDVPMNPTPHVSPSLPQMFGSWTELARKFTQTVLGYTSSQEGGVGMDPTDDTIICPYAWAIPTHDLLCDFAWPKALTSSPSPSRLSNSLRTSDPLPELNIPSYTGKIREEWVVERLLVMGGLRLAMVLNYLFEGEEVGVRFVRG</sequence>
<dbReference type="Gene3D" id="1.10.575.10">
    <property type="entry name" value="P1 Nuclease"/>
    <property type="match status" value="1"/>
</dbReference>
<evidence type="ECO:0008006" key="11">
    <source>
        <dbReference type="Google" id="ProtNLM"/>
    </source>
</evidence>
<feature type="chain" id="PRO_5001643083" description="Phospholipase C/P1 nuclease" evidence="8">
    <location>
        <begin position="21"/>
        <end position="389"/>
    </location>
</feature>
<keyword evidence="5" id="KW-0378">Hydrolase</keyword>
<reference evidence="10" key="1">
    <citation type="journal article" date="2014" name="Proc. Natl. Acad. Sci. U.S.A.">
        <title>Extensive sampling of basidiomycete genomes demonstrates inadequacy of the white-rot/brown-rot paradigm for wood decay fungi.</title>
        <authorList>
            <person name="Riley R."/>
            <person name="Salamov A.A."/>
            <person name="Brown D.W."/>
            <person name="Nagy L.G."/>
            <person name="Floudas D."/>
            <person name="Held B.W."/>
            <person name="Levasseur A."/>
            <person name="Lombard V."/>
            <person name="Morin E."/>
            <person name="Otillar R."/>
            <person name="Lindquist E.A."/>
            <person name="Sun H."/>
            <person name="LaButti K.M."/>
            <person name="Schmutz J."/>
            <person name="Jabbour D."/>
            <person name="Luo H."/>
            <person name="Baker S.E."/>
            <person name="Pisabarro A.G."/>
            <person name="Walton J.D."/>
            <person name="Blanchette R.A."/>
            <person name="Henrissat B."/>
            <person name="Martin F."/>
            <person name="Cullen D."/>
            <person name="Hibbett D.S."/>
            <person name="Grigoriev I.V."/>
        </authorList>
    </citation>
    <scope>NUCLEOTIDE SEQUENCE [LARGE SCALE GENOMIC DNA]</scope>
    <source>
        <strain evidence="10">MUCL 33604</strain>
    </source>
</reference>
<protein>
    <recommendedName>
        <fullName evidence="11">Phospholipase C/P1 nuclease</fullName>
    </recommendedName>
</protein>
<evidence type="ECO:0000256" key="6">
    <source>
        <dbReference type="ARBA" id="ARBA00023157"/>
    </source>
</evidence>
<gene>
    <name evidence="9" type="ORF">JAAARDRAFT_162321</name>
</gene>
<dbReference type="GO" id="GO:0046872">
    <property type="term" value="F:metal ion binding"/>
    <property type="evidence" value="ECO:0007669"/>
    <property type="project" value="UniProtKB-KW"/>
</dbReference>
<dbReference type="CDD" id="cd11010">
    <property type="entry name" value="S1-P1_nuclease"/>
    <property type="match status" value="1"/>
</dbReference>
<evidence type="ECO:0000313" key="9">
    <source>
        <dbReference type="EMBL" id="KDQ52794.1"/>
    </source>
</evidence>
<dbReference type="Proteomes" id="UP000027265">
    <property type="component" value="Unassembled WGS sequence"/>
</dbReference>
<dbReference type="OrthoDB" id="441446at2759"/>
<name>A0A067PDD3_9AGAM</name>